<dbReference type="NCBIfam" id="TIGR01175">
    <property type="entry name" value="pilM"/>
    <property type="match status" value="1"/>
</dbReference>
<dbReference type="PANTHER" id="PTHR32432">
    <property type="entry name" value="CELL DIVISION PROTEIN FTSA-RELATED"/>
    <property type="match status" value="1"/>
</dbReference>
<sequence length="367" mass="38836">MPRTLVGLDIGSSGVRAAEFAPGRRRPTLRRYAEVPLAPGVVRTGGVVDGAALTEALKALWSRGRFRTKTVTLGIANAGVLVRQLDLDWMPSADFRKALRYQVQDVLPISVDEANLDYHQLEELELPGENGTTRRVSRILLVAASRDMVDGFVDATRRAGLRARGVDLLPFALVRARAPLAGASAESEAIVDVGADVVSLVVHVGGTPRYVRMIPGVGGDAITTAVQERYEWSWEDAERTKRYVGLPGHAHLDPLQQSVVGQRSDGLDHAAQQVVAAAAGTLADEIATTLDFYRDSTADGAGVARVVLTGSGALLGGFDELLADRVGVPVETLDVGARVKVPGRMRLSNDDLVALAVPAGLCVGAAS</sequence>
<dbReference type="EMBL" id="JBHSMD010000010">
    <property type="protein sequence ID" value="MFC5495420.1"/>
    <property type="molecule type" value="Genomic_DNA"/>
</dbReference>
<dbReference type="SUPFAM" id="SSF53067">
    <property type="entry name" value="Actin-like ATPase domain"/>
    <property type="match status" value="2"/>
</dbReference>
<dbReference type="CDD" id="cd24049">
    <property type="entry name" value="ASKHA_NBD_PilM"/>
    <property type="match status" value="1"/>
</dbReference>
<dbReference type="Pfam" id="PF11104">
    <property type="entry name" value="PilM_2"/>
    <property type="match status" value="1"/>
</dbReference>
<reference evidence="2" key="1">
    <citation type="journal article" date="2019" name="Int. J. Syst. Evol. Microbiol.">
        <title>The Global Catalogue of Microorganisms (GCM) 10K type strain sequencing project: providing services to taxonomists for standard genome sequencing and annotation.</title>
        <authorList>
            <consortium name="The Broad Institute Genomics Platform"/>
            <consortium name="The Broad Institute Genome Sequencing Center for Infectious Disease"/>
            <person name="Wu L."/>
            <person name="Ma J."/>
        </authorList>
    </citation>
    <scope>NUCLEOTIDE SEQUENCE [LARGE SCALE GENOMIC DNA]</scope>
    <source>
        <strain evidence="2">KACC 13778</strain>
    </source>
</reference>
<proteinExistence type="predicted"/>
<organism evidence="1 2">
    <name type="scientific">Nocardioides caricicola</name>
    <dbReference type="NCBI Taxonomy" id="634770"/>
    <lineage>
        <taxon>Bacteria</taxon>
        <taxon>Bacillati</taxon>
        <taxon>Actinomycetota</taxon>
        <taxon>Actinomycetes</taxon>
        <taxon>Propionibacteriales</taxon>
        <taxon>Nocardioidaceae</taxon>
        <taxon>Nocardioides</taxon>
    </lineage>
</organism>
<dbReference type="RefSeq" id="WP_345181721.1">
    <property type="nucleotide sequence ID" value="NZ_BAABFQ010000009.1"/>
</dbReference>
<keyword evidence="2" id="KW-1185">Reference proteome</keyword>
<name>A0ABW0N4N4_9ACTN</name>
<dbReference type="InterPro" id="IPR050696">
    <property type="entry name" value="FtsA/MreB"/>
</dbReference>
<gene>
    <name evidence="1" type="primary">pilM</name>
    <name evidence="1" type="ORF">ACFPKY_20095</name>
</gene>
<dbReference type="InterPro" id="IPR005883">
    <property type="entry name" value="PilM"/>
</dbReference>
<dbReference type="InterPro" id="IPR043129">
    <property type="entry name" value="ATPase_NBD"/>
</dbReference>
<dbReference type="Proteomes" id="UP001595956">
    <property type="component" value="Unassembled WGS sequence"/>
</dbReference>
<dbReference type="Gene3D" id="3.30.420.40">
    <property type="match status" value="2"/>
</dbReference>
<dbReference type="PANTHER" id="PTHR32432:SF3">
    <property type="entry name" value="ETHANOLAMINE UTILIZATION PROTEIN EUTJ"/>
    <property type="match status" value="1"/>
</dbReference>
<evidence type="ECO:0000313" key="1">
    <source>
        <dbReference type="EMBL" id="MFC5495420.1"/>
    </source>
</evidence>
<dbReference type="PIRSF" id="PIRSF019169">
    <property type="entry name" value="PilM"/>
    <property type="match status" value="1"/>
</dbReference>
<evidence type="ECO:0000313" key="2">
    <source>
        <dbReference type="Proteomes" id="UP001595956"/>
    </source>
</evidence>
<comment type="caution">
    <text evidence="1">The sequence shown here is derived from an EMBL/GenBank/DDBJ whole genome shotgun (WGS) entry which is preliminary data.</text>
</comment>
<dbReference type="Gene3D" id="3.30.1490.300">
    <property type="match status" value="1"/>
</dbReference>
<protein>
    <submittedName>
        <fullName evidence="1">Type IV pilus assembly protein PilM</fullName>
    </submittedName>
</protein>
<accession>A0ABW0N4N4</accession>